<dbReference type="EMBL" id="CAESAL010000057">
    <property type="protein sequence ID" value="CAB4344710.1"/>
    <property type="molecule type" value="Genomic_DNA"/>
</dbReference>
<dbReference type="CDD" id="cd06558">
    <property type="entry name" value="crotonase-like"/>
    <property type="match status" value="1"/>
</dbReference>
<dbReference type="InterPro" id="IPR029045">
    <property type="entry name" value="ClpP/crotonase-like_dom_sf"/>
</dbReference>
<dbReference type="Gene3D" id="3.90.226.10">
    <property type="entry name" value="2-enoyl-CoA Hydratase, Chain A, domain 1"/>
    <property type="match status" value="1"/>
</dbReference>
<proteinExistence type="inferred from homology"/>
<dbReference type="PANTHER" id="PTHR43802:SF1">
    <property type="entry name" value="IP11341P-RELATED"/>
    <property type="match status" value="1"/>
</dbReference>
<gene>
    <name evidence="2" type="ORF">UFOPK3331_01404</name>
</gene>
<dbReference type="InterPro" id="IPR001753">
    <property type="entry name" value="Enoyl-CoA_hydra/iso"/>
</dbReference>
<organism evidence="2">
    <name type="scientific">freshwater metagenome</name>
    <dbReference type="NCBI Taxonomy" id="449393"/>
    <lineage>
        <taxon>unclassified sequences</taxon>
        <taxon>metagenomes</taxon>
        <taxon>ecological metagenomes</taxon>
    </lineage>
</organism>
<dbReference type="SUPFAM" id="SSF52096">
    <property type="entry name" value="ClpP/crotonase"/>
    <property type="match status" value="1"/>
</dbReference>
<protein>
    <submittedName>
        <fullName evidence="2">Unannotated protein</fullName>
    </submittedName>
</protein>
<comment type="similarity">
    <text evidence="1">Belongs to the enoyl-CoA hydratase/isomerase family.</text>
</comment>
<sequence length="367" mass="38489">MGWGQAGALMTVLRSPSELLSFIAGGLDDTALGVVVGSPAVVVDLSKGFEIQDMLRITKLLSTMPVVLIGISHSGPIDGSAIVGLDVALCSGVDASSPWVSCGNELDETLSALIAAIEASPEASVALGQLLRVGEQSSASEAVIAESWVYSLLQGGDTYSRWLESRSTRTPRPRPDNSVVIVRRSEDVLSITLDRPEVHNAYGTRMRDELVEAFRLVDADPTIAKVMLRGTGPSFCSGGDLDEFGTAPAPVMAHSVRTSRNAGIALAAIADRVEVVVHGNCVGAGVELPAFASRVVAHSRTSFLLPEIAMGLVPGAGGTSSIPRRIGRHRTAYFGLSGLPITAQTALSWGLIDAIDNSRFETAEMAR</sequence>
<dbReference type="AlphaFoldDB" id="A0A6J5ZV87"/>
<name>A0A6J5ZV87_9ZZZZ</name>
<evidence type="ECO:0000313" key="2">
    <source>
        <dbReference type="EMBL" id="CAB4344710.1"/>
    </source>
</evidence>
<dbReference type="PANTHER" id="PTHR43802">
    <property type="entry name" value="ENOYL-COA HYDRATASE"/>
    <property type="match status" value="1"/>
</dbReference>
<accession>A0A6J5ZV87</accession>
<evidence type="ECO:0000256" key="1">
    <source>
        <dbReference type="ARBA" id="ARBA00005254"/>
    </source>
</evidence>
<reference evidence="2" key="1">
    <citation type="submission" date="2020-05" db="EMBL/GenBank/DDBJ databases">
        <authorList>
            <person name="Chiriac C."/>
            <person name="Salcher M."/>
            <person name="Ghai R."/>
            <person name="Kavagutti S V."/>
        </authorList>
    </citation>
    <scope>NUCLEOTIDE SEQUENCE</scope>
</reference>
<dbReference type="Pfam" id="PF00378">
    <property type="entry name" value="ECH_1"/>
    <property type="match status" value="1"/>
</dbReference>